<keyword evidence="12 20" id="KW-0269">Exonuclease</keyword>
<keyword evidence="5 22" id="KW-0812">Transmembrane</keyword>
<keyword evidence="18 20" id="KW-0539">Nucleus</keyword>
<dbReference type="GO" id="GO:0017108">
    <property type="term" value="F:5'-flap endonuclease activity"/>
    <property type="evidence" value="ECO:0007669"/>
    <property type="project" value="UniProtKB-UniRule"/>
</dbReference>
<dbReference type="GO" id="GO:0005739">
    <property type="term" value="C:mitochondrion"/>
    <property type="evidence" value="ECO:0007669"/>
    <property type="project" value="UniProtKB-SubCell"/>
</dbReference>
<evidence type="ECO:0000256" key="18">
    <source>
        <dbReference type="ARBA" id="ARBA00023242"/>
    </source>
</evidence>
<feature type="compositionally biased region" description="Pro residues" evidence="21">
    <location>
        <begin position="10"/>
        <end position="22"/>
    </location>
</feature>
<evidence type="ECO:0000256" key="11">
    <source>
        <dbReference type="ARBA" id="ARBA00022801"/>
    </source>
</evidence>
<feature type="compositionally biased region" description="Basic and acidic residues" evidence="21">
    <location>
        <begin position="963"/>
        <end position="993"/>
    </location>
</feature>
<dbReference type="GO" id="GO:0008409">
    <property type="term" value="F:5'-3' exonuclease activity"/>
    <property type="evidence" value="ECO:0007669"/>
    <property type="project" value="UniProtKB-UniRule"/>
</dbReference>
<keyword evidence="13 20" id="KW-0460">Magnesium</keyword>
<dbReference type="InterPro" id="IPR023426">
    <property type="entry name" value="Flap_endonuc"/>
</dbReference>
<name>A0AAE0M774_9PEZI</name>
<reference evidence="25" key="2">
    <citation type="submission" date="2023-06" db="EMBL/GenBank/DDBJ databases">
        <authorList>
            <consortium name="Lawrence Berkeley National Laboratory"/>
            <person name="Haridas S."/>
            <person name="Hensen N."/>
            <person name="Bonometti L."/>
            <person name="Westerberg I."/>
            <person name="Brannstrom I.O."/>
            <person name="Guillou S."/>
            <person name="Cros-Aarteil S."/>
            <person name="Calhoun S."/>
            <person name="Kuo A."/>
            <person name="Mondo S."/>
            <person name="Pangilinan J."/>
            <person name="Riley R."/>
            <person name="Labutti K."/>
            <person name="Andreopoulos B."/>
            <person name="Lipzen A."/>
            <person name="Chen C."/>
            <person name="Yanf M."/>
            <person name="Daum C."/>
            <person name="Ng V."/>
            <person name="Clum A."/>
            <person name="Steindorff A."/>
            <person name="Ohm R."/>
            <person name="Martin F."/>
            <person name="Silar P."/>
            <person name="Natvig D."/>
            <person name="Lalanne C."/>
            <person name="Gautier V."/>
            <person name="Ament-Velasquez S.L."/>
            <person name="Kruys A."/>
            <person name="Hutchinson M.I."/>
            <person name="Powell A.J."/>
            <person name="Barry K."/>
            <person name="Miller A.N."/>
            <person name="Grigoriev I.V."/>
            <person name="Debuchy R."/>
            <person name="Gladieux P."/>
            <person name="Thoren M.H."/>
            <person name="Johannesson H."/>
        </authorList>
    </citation>
    <scope>NUCLEOTIDE SEQUENCE</scope>
    <source>
        <strain evidence="25">CBS 118394</strain>
    </source>
</reference>
<dbReference type="InterPro" id="IPR008918">
    <property type="entry name" value="HhH2"/>
</dbReference>
<feature type="transmembrane region" description="Helical" evidence="22">
    <location>
        <begin position="240"/>
        <end position="261"/>
    </location>
</feature>
<comment type="similarity">
    <text evidence="19 20">Belongs to the XPG/RAD2 endonuclease family. FEN1 subfamily.</text>
</comment>
<dbReference type="FunFam" id="3.40.50.1010:FF:000003">
    <property type="entry name" value="Flap endonuclease 1"/>
    <property type="match status" value="1"/>
</dbReference>
<dbReference type="GO" id="GO:0005654">
    <property type="term" value="C:nucleoplasm"/>
    <property type="evidence" value="ECO:0007669"/>
    <property type="project" value="UniProtKB-SubCell"/>
</dbReference>
<dbReference type="HAMAP" id="MF_00614">
    <property type="entry name" value="Fen"/>
    <property type="match status" value="1"/>
</dbReference>
<feature type="transmembrane region" description="Helical" evidence="22">
    <location>
        <begin position="460"/>
        <end position="482"/>
    </location>
</feature>
<evidence type="ECO:0000256" key="13">
    <source>
        <dbReference type="ARBA" id="ARBA00022842"/>
    </source>
</evidence>
<feature type="compositionally biased region" description="Basic residues" evidence="21">
    <location>
        <begin position="994"/>
        <end position="1004"/>
    </location>
</feature>
<comment type="function">
    <text evidence="20">Structure-specific nuclease with 5'-flap endonuclease and 5'-3' exonuclease activities involved in DNA replication and repair. During DNA replication, cleaves the 5'-overhanging flap structure that is generated by displacement synthesis when DNA polymerase encounters the 5'-end of a downstream Okazaki fragment. It enters the flap from the 5'-end and then tracks to cleave the flap base, leaving a nick for ligation. Also involved in the long patch base excision repair (LP-BER) pathway, by cleaving within the apurinic/apyrimidinic (AP) site-terminated flap. Acts as a genome stabilization factor that prevents flaps from equilibrating into structures that lead to duplications and deletions. Also possesses 5'-3' exonuclease activity on nicked or gapped double-stranded DNA, and exhibits RNase H activity. Also involved in replication and repair of rDNA and in repairing mitochondrial DNA.</text>
</comment>
<dbReference type="SMART" id="SM00485">
    <property type="entry name" value="XPGN"/>
    <property type="match status" value="1"/>
</dbReference>
<organism evidence="25 26">
    <name type="scientific">Apodospora peruviana</name>
    <dbReference type="NCBI Taxonomy" id="516989"/>
    <lineage>
        <taxon>Eukaryota</taxon>
        <taxon>Fungi</taxon>
        <taxon>Dikarya</taxon>
        <taxon>Ascomycota</taxon>
        <taxon>Pezizomycotina</taxon>
        <taxon>Sordariomycetes</taxon>
        <taxon>Sordariomycetidae</taxon>
        <taxon>Sordariales</taxon>
        <taxon>Lasiosphaeriaceae</taxon>
        <taxon>Apodospora</taxon>
    </lineage>
</organism>
<dbReference type="GO" id="GO:0043137">
    <property type="term" value="P:DNA replication, removal of RNA primer"/>
    <property type="evidence" value="ECO:0007669"/>
    <property type="project" value="UniProtKB-UniRule"/>
</dbReference>
<feature type="transmembrane region" description="Helical" evidence="22">
    <location>
        <begin position="380"/>
        <end position="398"/>
    </location>
</feature>
<evidence type="ECO:0000256" key="3">
    <source>
        <dbReference type="ARBA" id="ARBA00022448"/>
    </source>
</evidence>
<feature type="transmembrane region" description="Helical" evidence="22">
    <location>
        <begin position="526"/>
        <end position="547"/>
    </location>
</feature>
<feature type="transmembrane region" description="Helical" evidence="22">
    <location>
        <begin position="140"/>
        <end position="159"/>
    </location>
</feature>
<dbReference type="Gene3D" id="1.20.1250.20">
    <property type="entry name" value="MFS general substrate transporter like domains"/>
    <property type="match status" value="2"/>
</dbReference>
<keyword evidence="14 22" id="KW-1133">Transmembrane helix</keyword>
<dbReference type="GO" id="GO:0000287">
    <property type="term" value="F:magnesium ion binding"/>
    <property type="evidence" value="ECO:0007669"/>
    <property type="project" value="UniProtKB-UniRule"/>
</dbReference>
<evidence type="ECO:0000256" key="12">
    <source>
        <dbReference type="ARBA" id="ARBA00022839"/>
    </source>
</evidence>
<evidence type="ECO:0000256" key="15">
    <source>
        <dbReference type="ARBA" id="ARBA00023128"/>
    </source>
</evidence>
<dbReference type="SMART" id="SM00484">
    <property type="entry name" value="XPGI"/>
    <property type="match status" value="1"/>
</dbReference>
<feature type="transmembrane region" description="Helical" evidence="22">
    <location>
        <begin position="171"/>
        <end position="188"/>
    </location>
</feature>
<evidence type="ECO:0000256" key="9">
    <source>
        <dbReference type="ARBA" id="ARBA00022759"/>
    </source>
</evidence>
<keyword evidence="9 20" id="KW-0255">Endonuclease</keyword>
<dbReference type="GO" id="GO:0005730">
    <property type="term" value="C:nucleolus"/>
    <property type="evidence" value="ECO:0007669"/>
    <property type="project" value="UniProtKB-SubCell"/>
</dbReference>
<feature type="region of interest" description="Disordered" evidence="21">
    <location>
        <begin position="946"/>
        <end position="1004"/>
    </location>
</feature>
<proteinExistence type="inferred from homology"/>
<comment type="cofactor">
    <cofactor evidence="20">
        <name>Mg(2+)</name>
        <dbReference type="ChEBI" id="CHEBI:18420"/>
    </cofactor>
    <text evidence="20">Binds 2 magnesium ions per subunit. They probably participate in the reaction catalyzed by the enzyme. May bind an additional third magnesium ion after substrate binding.</text>
</comment>
<keyword evidence="17 20" id="KW-0234">DNA repair</keyword>
<dbReference type="AlphaFoldDB" id="A0AAE0M774"/>
<dbReference type="CDD" id="cd17327">
    <property type="entry name" value="MFS_FEN2_like"/>
    <property type="match status" value="1"/>
</dbReference>
<dbReference type="CDD" id="cd09907">
    <property type="entry name" value="H3TH_FEN1-Euk"/>
    <property type="match status" value="1"/>
</dbReference>
<evidence type="ECO:0000256" key="22">
    <source>
        <dbReference type="SAM" id="Phobius"/>
    </source>
</evidence>
<dbReference type="InterPro" id="IPR036259">
    <property type="entry name" value="MFS_trans_sf"/>
</dbReference>
<dbReference type="EC" id="3.1.-.-" evidence="20"/>
<dbReference type="InterPro" id="IPR006086">
    <property type="entry name" value="XPG-I_dom"/>
</dbReference>
<sequence length="1004" mass="111961">MDMDETTTPGSPPPPPPPPPPRGAAVASEDVKGRRGAGSQDDADSQKPRLEFEEKTEKSHSRDGYGPKGGAAAPADEEEAGELISAAQLRAKEKKLVRKLDFHLIPLVMALYVFSFLDRVNIGNARLYKLEADLGLQGNQYQIAVSILFVTYLSFEVPSNLVLKKFTPSRWIAFITTAWGIIATLTGLVDSYGSLMACRLLLGAVEAGLFPGLKHTKPKVVMDSIYLTFFYTKHELALRVGYLFVSAAIAGALGGLLAYGIGHLDGVADMHGWRWIMVIEGLPTVLLGITAFFLLPNDAESAYFLDEKEKKMMVTRHSRDYGMTESAKDFSKHDMKKAFEDWKVWLFCAAQFGADTMLYGYSTFLPTIIGGLGEWSTAQVQLLTIPCYFLGAAAYMPIARLSDRLQMRGLFCVMFGCISVVGYGILISPSSAGVHYFGSVVPVMDRLFCFSKYLAFKADIFKSCFLVAMGLYVVVGLPLAWLPSNCPRYGKRTTATGMQLTIGNASGIMAPFIYPTDQGPRYIKGNAISLSLVGMATLLYGFLWFWYARENGKREGGDMRPHHEGLSGDELAELGDESPRFRRKKGLVNLLQPTEQETDKLKIAESTTGLSRWVLNSSSPSSRRKLQIQSRKERLKTNSVAKSPLSMSIYSFLIAVRSDGQQLTNESGETTSHLMGMFYRTLRMVDNGIKPLYVFDGAPPKLKSGELAKRFQRKQEANEGLEEAKETGTAEDVEKFSRRTVRVTREHNAECQRLLKLMGIPYIIAPTEAEAQCAVLARAGKVYAAASEDMDTLCFDTPILLRHLTFSEQRKEPIQEIHLEKVLEGLGMERKQFVDLCILLGCDYLDPIPKVGPTTALKLIRDHGSLEKVVDFMKDDPKSKFTVPDDWPFEDARDLFFSPDVRKADDPLCDFKWDKPDMEGLVQFLVHEKGFSEDRVRAGGARLEKNMKSSQQSRIEGFFKTVPKSEEQKQAHKRKLEEQNEAKKKKLKEEKKEKAKAKAKPRGA</sequence>
<dbReference type="EMBL" id="JAUEDM010000003">
    <property type="protein sequence ID" value="KAK3321530.1"/>
    <property type="molecule type" value="Genomic_DNA"/>
</dbReference>
<feature type="transmembrane region" description="Helical" evidence="22">
    <location>
        <begin position="100"/>
        <end position="120"/>
    </location>
</feature>
<feature type="domain" description="XPG-I" evidence="23">
    <location>
        <begin position="756"/>
        <end position="828"/>
    </location>
</feature>
<keyword evidence="4 20" id="KW-0597">Phosphoprotein</keyword>
<evidence type="ECO:0000256" key="20">
    <source>
        <dbReference type="HAMAP-Rule" id="MF_03140"/>
    </source>
</evidence>
<evidence type="ECO:0000256" key="19">
    <source>
        <dbReference type="ARBA" id="ARBA00034726"/>
    </source>
</evidence>
<keyword evidence="11 20" id="KW-0378">Hydrolase</keyword>
<feature type="transmembrane region" description="Helical" evidence="22">
    <location>
        <begin position="194"/>
        <end position="213"/>
    </location>
</feature>
<evidence type="ECO:0000256" key="17">
    <source>
        <dbReference type="ARBA" id="ARBA00023204"/>
    </source>
</evidence>
<keyword evidence="15 20" id="KW-0496">Mitochondrion</keyword>
<feature type="transmembrane region" description="Helical" evidence="22">
    <location>
        <begin position="342"/>
        <end position="360"/>
    </location>
</feature>
<dbReference type="SMART" id="SM00279">
    <property type="entry name" value="HhH2"/>
    <property type="match status" value="1"/>
</dbReference>
<dbReference type="SUPFAM" id="SSF88723">
    <property type="entry name" value="PIN domain-like"/>
    <property type="match status" value="1"/>
</dbReference>
<comment type="caution">
    <text evidence="25">The sequence shown here is derived from an EMBL/GenBank/DDBJ whole genome shotgun (WGS) entry which is preliminary data.</text>
</comment>
<dbReference type="Proteomes" id="UP001283341">
    <property type="component" value="Unassembled WGS sequence"/>
</dbReference>
<dbReference type="Pfam" id="PF00867">
    <property type="entry name" value="XPG_I"/>
    <property type="match status" value="1"/>
</dbReference>
<dbReference type="FunFam" id="1.10.150.20:FF:000009">
    <property type="entry name" value="Flap endonuclease 1"/>
    <property type="match status" value="1"/>
</dbReference>
<evidence type="ECO:0000256" key="6">
    <source>
        <dbReference type="ARBA" id="ARBA00022705"/>
    </source>
</evidence>
<keyword evidence="6 20" id="KW-0235">DNA replication</keyword>
<feature type="compositionally biased region" description="Basic and acidic residues" evidence="21">
    <location>
        <begin position="44"/>
        <end position="65"/>
    </location>
</feature>
<evidence type="ECO:0000259" key="24">
    <source>
        <dbReference type="SMART" id="SM00485"/>
    </source>
</evidence>
<evidence type="ECO:0000256" key="5">
    <source>
        <dbReference type="ARBA" id="ARBA00022692"/>
    </source>
</evidence>
<feature type="region of interest" description="Disordered" evidence="21">
    <location>
        <begin position="1"/>
        <end position="79"/>
    </location>
</feature>
<evidence type="ECO:0000259" key="23">
    <source>
        <dbReference type="SMART" id="SM00484"/>
    </source>
</evidence>
<keyword evidence="16 22" id="KW-0472">Membrane</keyword>
<dbReference type="SUPFAM" id="SSF47807">
    <property type="entry name" value="5' to 3' exonuclease, C-terminal subdomain"/>
    <property type="match status" value="1"/>
</dbReference>
<dbReference type="PROSITE" id="PS00841">
    <property type="entry name" value="XPG_1"/>
    <property type="match status" value="1"/>
</dbReference>
<feature type="transmembrane region" description="Helical" evidence="22">
    <location>
        <begin position="273"/>
        <end position="295"/>
    </location>
</feature>
<comment type="subcellular location">
    <subcellularLocation>
        <location evidence="1">Membrane</location>
        <topology evidence="1">Multi-pass membrane protein</topology>
    </subcellularLocation>
    <subcellularLocation>
        <location evidence="2 20">Mitochondrion</location>
    </subcellularLocation>
    <subcellularLocation>
        <location evidence="20">Nucleus</location>
        <location evidence="20">Nucleolus</location>
    </subcellularLocation>
    <subcellularLocation>
        <location evidence="20">Nucleus</location>
        <location evidence="20">Nucleoplasm</location>
    </subcellularLocation>
    <text evidence="20">Resides mostly in the nucleoli and relocalizes to the nucleoplasm upon DNA damage.</text>
</comment>
<dbReference type="Pfam" id="PF00752">
    <property type="entry name" value="XPG_N"/>
    <property type="match status" value="1"/>
</dbReference>
<dbReference type="FunFam" id="1.20.1250.20:FF:000034">
    <property type="entry name" value="MFS general substrate transporter"/>
    <property type="match status" value="1"/>
</dbReference>
<evidence type="ECO:0000256" key="4">
    <source>
        <dbReference type="ARBA" id="ARBA00022553"/>
    </source>
</evidence>
<dbReference type="PROSITE" id="PS00842">
    <property type="entry name" value="XPG_2"/>
    <property type="match status" value="1"/>
</dbReference>
<reference evidence="25" key="1">
    <citation type="journal article" date="2023" name="Mol. Phylogenet. Evol.">
        <title>Genome-scale phylogeny and comparative genomics of the fungal order Sordariales.</title>
        <authorList>
            <person name="Hensen N."/>
            <person name="Bonometti L."/>
            <person name="Westerberg I."/>
            <person name="Brannstrom I.O."/>
            <person name="Guillou S."/>
            <person name="Cros-Aarteil S."/>
            <person name="Calhoun S."/>
            <person name="Haridas S."/>
            <person name="Kuo A."/>
            <person name="Mondo S."/>
            <person name="Pangilinan J."/>
            <person name="Riley R."/>
            <person name="LaButti K."/>
            <person name="Andreopoulos B."/>
            <person name="Lipzen A."/>
            <person name="Chen C."/>
            <person name="Yan M."/>
            <person name="Daum C."/>
            <person name="Ng V."/>
            <person name="Clum A."/>
            <person name="Steindorff A."/>
            <person name="Ohm R.A."/>
            <person name="Martin F."/>
            <person name="Silar P."/>
            <person name="Natvig D.O."/>
            <person name="Lalanne C."/>
            <person name="Gautier V."/>
            <person name="Ament-Velasquez S.L."/>
            <person name="Kruys A."/>
            <person name="Hutchinson M.I."/>
            <person name="Powell A.J."/>
            <person name="Barry K."/>
            <person name="Miller A.N."/>
            <person name="Grigoriev I.V."/>
            <person name="Debuchy R."/>
            <person name="Gladieux P."/>
            <person name="Hiltunen Thoren M."/>
            <person name="Johannesson H."/>
        </authorList>
    </citation>
    <scope>NUCLEOTIDE SEQUENCE</scope>
    <source>
        <strain evidence="25">CBS 118394</strain>
    </source>
</reference>
<dbReference type="GO" id="GO:0003677">
    <property type="term" value="F:DNA binding"/>
    <property type="evidence" value="ECO:0007669"/>
    <property type="project" value="UniProtKB-UniRule"/>
</dbReference>
<evidence type="ECO:0000256" key="7">
    <source>
        <dbReference type="ARBA" id="ARBA00022722"/>
    </source>
</evidence>
<dbReference type="GO" id="GO:0006284">
    <property type="term" value="P:base-excision repair"/>
    <property type="evidence" value="ECO:0007669"/>
    <property type="project" value="UniProtKB-UniRule"/>
</dbReference>
<accession>A0AAE0M774</accession>
<dbReference type="Gene3D" id="1.10.150.20">
    <property type="entry name" value="5' to 3' exonuclease, C-terminal subdomain"/>
    <property type="match status" value="1"/>
</dbReference>
<evidence type="ECO:0000313" key="25">
    <source>
        <dbReference type="EMBL" id="KAK3321530.1"/>
    </source>
</evidence>
<keyword evidence="7 20" id="KW-0540">Nuclease</keyword>
<dbReference type="InterPro" id="IPR006084">
    <property type="entry name" value="XPG/Rad2"/>
</dbReference>
<dbReference type="InterPro" id="IPR019974">
    <property type="entry name" value="XPG_CS"/>
</dbReference>
<keyword evidence="8 20" id="KW-0479">Metal-binding</keyword>
<evidence type="ECO:0000313" key="26">
    <source>
        <dbReference type="Proteomes" id="UP001283341"/>
    </source>
</evidence>
<gene>
    <name evidence="25" type="ORF">B0H66DRAFT_530910</name>
</gene>
<evidence type="ECO:0000256" key="14">
    <source>
        <dbReference type="ARBA" id="ARBA00022989"/>
    </source>
</evidence>
<dbReference type="PANTHER" id="PTHR43791">
    <property type="entry name" value="PERMEASE-RELATED"/>
    <property type="match status" value="1"/>
</dbReference>
<dbReference type="Pfam" id="PF07690">
    <property type="entry name" value="MFS_1"/>
    <property type="match status" value="1"/>
</dbReference>
<evidence type="ECO:0000256" key="2">
    <source>
        <dbReference type="ARBA" id="ARBA00004173"/>
    </source>
</evidence>
<dbReference type="GO" id="GO:0016020">
    <property type="term" value="C:membrane"/>
    <property type="evidence" value="ECO:0007669"/>
    <property type="project" value="UniProtKB-SubCell"/>
</dbReference>
<dbReference type="Gene3D" id="3.40.50.1010">
    <property type="entry name" value="5'-nuclease"/>
    <property type="match status" value="1"/>
</dbReference>
<keyword evidence="10 20" id="KW-0227">DNA damage</keyword>
<dbReference type="CDD" id="cd09867">
    <property type="entry name" value="PIN_FEN1"/>
    <property type="match status" value="1"/>
</dbReference>
<dbReference type="GO" id="GO:0022857">
    <property type="term" value="F:transmembrane transporter activity"/>
    <property type="evidence" value="ECO:0007669"/>
    <property type="project" value="InterPro"/>
</dbReference>
<evidence type="ECO:0000256" key="21">
    <source>
        <dbReference type="SAM" id="MobiDB-lite"/>
    </source>
</evidence>
<dbReference type="SUPFAM" id="SSF103473">
    <property type="entry name" value="MFS general substrate transporter"/>
    <property type="match status" value="1"/>
</dbReference>
<dbReference type="InterPro" id="IPR006085">
    <property type="entry name" value="XPG_DNA_repair_N"/>
</dbReference>
<feature type="transmembrane region" description="Helical" evidence="22">
    <location>
        <begin position="410"/>
        <end position="437"/>
    </location>
</feature>
<evidence type="ECO:0000256" key="10">
    <source>
        <dbReference type="ARBA" id="ARBA00022763"/>
    </source>
</evidence>
<dbReference type="PANTHER" id="PTHR43791:SF91">
    <property type="entry name" value="MAJOR FACILITATOR SUPERFAMILY (MFS) PROFILE DOMAIN-CONTAINING PROTEIN-RELATED"/>
    <property type="match status" value="1"/>
</dbReference>
<dbReference type="PRINTS" id="PR00853">
    <property type="entry name" value="XPGRADSUPER"/>
</dbReference>
<feature type="domain" description="XPG N-terminal" evidence="24">
    <location>
        <begin position="625"/>
        <end position="717"/>
    </location>
</feature>
<dbReference type="InterPro" id="IPR011701">
    <property type="entry name" value="MFS"/>
</dbReference>
<protein>
    <recommendedName>
        <fullName evidence="20">Flap endonuclease 1</fullName>
        <shortName evidence="20">FEN-1</shortName>
        <ecNumber evidence="20">3.1.-.-</ecNumber>
    </recommendedName>
    <alternativeName>
        <fullName evidence="20">Flap structure-specific endonuclease 1</fullName>
    </alternativeName>
</protein>
<evidence type="ECO:0000256" key="1">
    <source>
        <dbReference type="ARBA" id="ARBA00004141"/>
    </source>
</evidence>
<evidence type="ECO:0000256" key="8">
    <source>
        <dbReference type="ARBA" id="ARBA00022723"/>
    </source>
</evidence>
<dbReference type="InterPro" id="IPR029060">
    <property type="entry name" value="PIN-like_dom_sf"/>
</dbReference>
<keyword evidence="26" id="KW-1185">Reference proteome</keyword>
<evidence type="ECO:0000256" key="16">
    <source>
        <dbReference type="ARBA" id="ARBA00023136"/>
    </source>
</evidence>
<dbReference type="InterPro" id="IPR036279">
    <property type="entry name" value="5-3_exonuclease_C_sf"/>
</dbReference>
<keyword evidence="3" id="KW-0813">Transport</keyword>